<dbReference type="HOGENOM" id="CLU_3032401_0_0_1"/>
<accession>W9PS02</accession>
<reference evidence="2" key="1">
    <citation type="submission" date="2011-10" db="EMBL/GenBank/DDBJ databases">
        <title>The Genome Sequence of Fusarium oxysporum HDV247.</title>
        <authorList>
            <consortium name="The Broad Institute Genome Sequencing Platform"/>
            <person name="Ma L.-J."/>
            <person name="Gale L.R."/>
            <person name="Schwartz D.C."/>
            <person name="Zhou S."/>
            <person name="Corby-Kistler H."/>
            <person name="Young S.K."/>
            <person name="Zeng Q."/>
            <person name="Gargeya S."/>
            <person name="Fitzgerald M."/>
            <person name="Haas B."/>
            <person name="Abouelleil A."/>
            <person name="Alvarado L."/>
            <person name="Arachchi H.M."/>
            <person name="Berlin A."/>
            <person name="Brown A."/>
            <person name="Chapman S.B."/>
            <person name="Chen Z."/>
            <person name="Dunbar C."/>
            <person name="Freedman E."/>
            <person name="Gearin G."/>
            <person name="Goldberg J."/>
            <person name="Griggs A."/>
            <person name="Gujja S."/>
            <person name="Heiman D."/>
            <person name="Howarth C."/>
            <person name="Larson L."/>
            <person name="Lui A."/>
            <person name="MacDonald P.J.P."/>
            <person name="Montmayeur A."/>
            <person name="Murphy C."/>
            <person name="Neiman D."/>
            <person name="Pearson M."/>
            <person name="Priest M."/>
            <person name="Roberts A."/>
            <person name="Saif S."/>
            <person name="Shea T."/>
            <person name="Shenoy N."/>
            <person name="Sisk P."/>
            <person name="Stolte C."/>
            <person name="Sykes S."/>
            <person name="Wortman J."/>
            <person name="Nusbaum C."/>
            <person name="Birren B."/>
        </authorList>
    </citation>
    <scope>NUCLEOTIDE SEQUENCE [LARGE SCALE GENOMIC DNA]</scope>
    <source>
        <strain evidence="2">HDV247</strain>
    </source>
</reference>
<sequence length="55" mass="5621">MDRSSVQEPLTIRSKAGIEASLMVSPHWAAEVTAVRGKPSGGPKTGAGEVTATEA</sequence>
<organism evidence="2">
    <name type="scientific">Fusarium oxysporum f. sp. pisi HDV247</name>
    <dbReference type="NCBI Taxonomy" id="1080344"/>
    <lineage>
        <taxon>Eukaryota</taxon>
        <taxon>Fungi</taxon>
        <taxon>Dikarya</taxon>
        <taxon>Ascomycota</taxon>
        <taxon>Pezizomycotina</taxon>
        <taxon>Sordariomycetes</taxon>
        <taxon>Hypocreomycetidae</taxon>
        <taxon>Hypocreales</taxon>
        <taxon>Nectriaceae</taxon>
        <taxon>Fusarium</taxon>
        <taxon>Fusarium oxysporum species complex</taxon>
    </lineage>
</organism>
<dbReference type="EMBL" id="JH650970">
    <property type="protein sequence ID" value="EXA47863.1"/>
    <property type="molecule type" value="Genomic_DNA"/>
</dbReference>
<gene>
    <name evidence="2" type="ORF">FOVG_04827</name>
</gene>
<protein>
    <submittedName>
        <fullName evidence="2">Uncharacterized protein</fullName>
    </submittedName>
</protein>
<reference evidence="2" key="2">
    <citation type="submission" date="2012-05" db="EMBL/GenBank/DDBJ databases">
        <title>Annotation of the Genome Sequence of Fusarium oxysporum HDV247.</title>
        <authorList>
            <consortium name="The Broad Institute Genomics Platform"/>
            <person name="Ma L.-J."/>
            <person name="Corby-Kistler H."/>
            <person name="Broz K."/>
            <person name="Gale L.R."/>
            <person name="Jonkers W."/>
            <person name="O'Donnell K."/>
            <person name="Ploetz R."/>
            <person name="Steinberg C."/>
            <person name="Schwartz D.C."/>
            <person name="VanEtten H."/>
            <person name="Zhou S."/>
            <person name="Young S.K."/>
            <person name="Zeng Q."/>
            <person name="Gargeya S."/>
            <person name="Fitzgerald M."/>
            <person name="Abouelleil A."/>
            <person name="Alvarado L."/>
            <person name="Chapman S.B."/>
            <person name="Gainer-Dewar J."/>
            <person name="Goldberg J."/>
            <person name="Griggs A."/>
            <person name="Gujja S."/>
            <person name="Hansen M."/>
            <person name="Howarth C."/>
            <person name="Imamovic A."/>
            <person name="Ireland A."/>
            <person name="Larimer J."/>
            <person name="McCowan C."/>
            <person name="Murphy C."/>
            <person name="Pearson M."/>
            <person name="Poon T.W."/>
            <person name="Priest M."/>
            <person name="Roberts A."/>
            <person name="Saif S."/>
            <person name="Shea T."/>
            <person name="Sykes S."/>
            <person name="Wortman J."/>
            <person name="Nusbaum C."/>
            <person name="Birren B."/>
        </authorList>
    </citation>
    <scope>NUCLEOTIDE SEQUENCE</scope>
    <source>
        <strain evidence="2">HDV247</strain>
    </source>
</reference>
<evidence type="ECO:0000256" key="1">
    <source>
        <dbReference type="SAM" id="MobiDB-lite"/>
    </source>
</evidence>
<dbReference type="AlphaFoldDB" id="W9PS02"/>
<proteinExistence type="predicted"/>
<feature type="region of interest" description="Disordered" evidence="1">
    <location>
        <begin position="34"/>
        <end position="55"/>
    </location>
</feature>
<evidence type="ECO:0000313" key="2">
    <source>
        <dbReference type="EMBL" id="EXA47863.1"/>
    </source>
</evidence>
<dbReference type="Proteomes" id="UP000030751">
    <property type="component" value="Unassembled WGS sequence"/>
</dbReference>
<name>W9PS02_FUSOX</name>